<gene>
    <name evidence="2" type="ORF">ENS59_09940</name>
</gene>
<dbReference type="CDD" id="cd16894">
    <property type="entry name" value="MltD-like"/>
    <property type="match status" value="1"/>
</dbReference>
<dbReference type="InterPro" id="IPR023346">
    <property type="entry name" value="Lysozyme-like_dom_sf"/>
</dbReference>
<dbReference type="InterPro" id="IPR036779">
    <property type="entry name" value="LysM_dom_sf"/>
</dbReference>
<dbReference type="PANTHER" id="PTHR33734">
    <property type="entry name" value="LYSM DOMAIN-CONTAINING GPI-ANCHORED PROTEIN 2"/>
    <property type="match status" value="1"/>
</dbReference>
<reference evidence="2" key="1">
    <citation type="journal article" date="2020" name="mSystems">
        <title>Genome- and Community-Level Interaction Insights into Carbon Utilization and Element Cycling Functions of Hydrothermarchaeota in Hydrothermal Sediment.</title>
        <authorList>
            <person name="Zhou Z."/>
            <person name="Liu Y."/>
            <person name="Xu W."/>
            <person name="Pan J."/>
            <person name="Luo Z.H."/>
            <person name="Li M."/>
        </authorList>
    </citation>
    <scope>NUCLEOTIDE SEQUENCE [LARGE SCALE GENOMIC DNA]</scope>
    <source>
        <strain evidence="2">SpSt-503</strain>
    </source>
</reference>
<proteinExistence type="predicted"/>
<feature type="domain" description="LysM" evidence="1">
    <location>
        <begin position="415"/>
        <end position="459"/>
    </location>
</feature>
<feature type="domain" description="LysM" evidence="1">
    <location>
        <begin position="348"/>
        <end position="392"/>
    </location>
</feature>
<protein>
    <submittedName>
        <fullName evidence="2">LysM peptidoglycan-binding domain-containing protein</fullName>
    </submittedName>
</protein>
<dbReference type="CDD" id="cd00118">
    <property type="entry name" value="LysM"/>
    <property type="match status" value="2"/>
</dbReference>
<accession>A0A7C3E9W8</accession>
<dbReference type="PROSITE" id="PS51782">
    <property type="entry name" value="LYSM"/>
    <property type="match status" value="2"/>
</dbReference>
<sequence>MHDKETLVFILLLSINLSMFATESLPQSQGNLIQGPTAAPGNELVRQNGAAMRAMAGREGSQALSVAVSMNGLSLDWHGLQGVEFFIPGLDAPLTQQYIKQYTSPAGLAWLRAVFARGKMYLPFIRKEVEAMNLPPELAYLPVVESAFLPTAVSRSGAVGLWQFMKNSIRGYGMVIDEWRDDRRDFLKSTQGALQKLRDNYQYFKDWPLALAAYNAGVGAVQRAVQKAGIKDYWVLSDKKYLKAETIHYVPKFLAVAYILTNPGNYGLEADWSEVPAIEKIPVGRMADLRLIEERAGIEQGLLKSLNPELYYGITPTDPKYQLKIPAEYKESVEAVLAKKDEPLVLYYYHTIHSGDTLSALSRHYGVSVEQIKQANPGIQDRYLQLGSKIKIPALKNVGPYERPVTPATSIAFEGTHRVTKGETLWSIALAYEVDPEVLATVNGLTLSSILREGSVLKTPIKKVETQQ</sequence>
<dbReference type="InterPro" id="IPR008258">
    <property type="entry name" value="Transglycosylase_SLT_dom_1"/>
</dbReference>
<dbReference type="PANTHER" id="PTHR33734:SF22">
    <property type="entry name" value="MEMBRANE-BOUND LYTIC MUREIN TRANSGLYCOSYLASE D"/>
    <property type="match status" value="1"/>
</dbReference>
<name>A0A7C3E9W8_9SPIR</name>
<evidence type="ECO:0000259" key="1">
    <source>
        <dbReference type="PROSITE" id="PS51782"/>
    </source>
</evidence>
<dbReference type="Pfam" id="PF01464">
    <property type="entry name" value="SLT"/>
    <property type="match status" value="1"/>
</dbReference>
<dbReference type="SMART" id="SM00257">
    <property type="entry name" value="LysM"/>
    <property type="match status" value="2"/>
</dbReference>
<dbReference type="Gene3D" id="1.10.530.10">
    <property type="match status" value="1"/>
</dbReference>
<dbReference type="AlphaFoldDB" id="A0A7C3E9W8"/>
<comment type="caution">
    <text evidence="2">The sequence shown here is derived from an EMBL/GenBank/DDBJ whole genome shotgun (WGS) entry which is preliminary data.</text>
</comment>
<dbReference type="EMBL" id="DSVL01000305">
    <property type="protein sequence ID" value="HFH29813.1"/>
    <property type="molecule type" value="Genomic_DNA"/>
</dbReference>
<dbReference type="SUPFAM" id="SSF54106">
    <property type="entry name" value="LysM domain"/>
    <property type="match status" value="2"/>
</dbReference>
<evidence type="ECO:0000313" key="2">
    <source>
        <dbReference type="EMBL" id="HFH29813.1"/>
    </source>
</evidence>
<dbReference type="InterPro" id="IPR018392">
    <property type="entry name" value="LysM"/>
</dbReference>
<dbReference type="SUPFAM" id="SSF53955">
    <property type="entry name" value="Lysozyme-like"/>
    <property type="match status" value="1"/>
</dbReference>
<organism evidence="2">
    <name type="scientific">Gracilinema caldarium</name>
    <dbReference type="NCBI Taxonomy" id="215591"/>
    <lineage>
        <taxon>Bacteria</taxon>
        <taxon>Pseudomonadati</taxon>
        <taxon>Spirochaetota</taxon>
        <taxon>Spirochaetia</taxon>
        <taxon>Spirochaetales</taxon>
        <taxon>Breznakiellaceae</taxon>
        <taxon>Gracilinema</taxon>
    </lineage>
</organism>
<dbReference type="Gene3D" id="3.10.350.10">
    <property type="entry name" value="LysM domain"/>
    <property type="match status" value="2"/>
</dbReference>
<dbReference type="Pfam" id="PF01476">
    <property type="entry name" value="LysM"/>
    <property type="match status" value="2"/>
</dbReference>